<dbReference type="Gene3D" id="3.20.20.140">
    <property type="entry name" value="Metal-dependent hydrolases"/>
    <property type="match status" value="1"/>
</dbReference>
<evidence type="ECO:0000313" key="4">
    <source>
        <dbReference type="Proteomes" id="UP001597018"/>
    </source>
</evidence>
<organism evidence="3 4">
    <name type="scientific">Saccharopolyspora rosea</name>
    <dbReference type="NCBI Taxonomy" id="524884"/>
    <lineage>
        <taxon>Bacteria</taxon>
        <taxon>Bacillati</taxon>
        <taxon>Actinomycetota</taxon>
        <taxon>Actinomycetes</taxon>
        <taxon>Pseudonocardiales</taxon>
        <taxon>Pseudonocardiaceae</taxon>
        <taxon>Saccharopolyspora</taxon>
    </lineage>
</organism>
<accession>A0ABW3FK04</accession>
<evidence type="ECO:0000259" key="2">
    <source>
        <dbReference type="Pfam" id="PF04909"/>
    </source>
</evidence>
<dbReference type="EMBL" id="JBHTIW010000002">
    <property type="protein sequence ID" value="MFD0918831.1"/>
    <property type="molecule type" value="Genomic_DNA"/>
</dbReference>
<evidence type="ECO:0000256" key="1">
    <source>
        <dbReference type="ARBA" id="ARBA00038310"/>
    </source>
</evidence>
<evidence type="ECO:0000313" key="3">
    <source>
        <dbReference type="EMBL" id="MFD0918831.1"/>
    </source>
</evidence>
<dbReference type="PANTHER" id="PTHR43569:SF2">
    <property type="entry name" value="AMIDOHYDROLASE-RELATED DOMAIN-CONTAINING PROTEIN"/>
    <property type="match status" value="1"/>
</dbReference>
<feature type="domain" description="Amidohydrolase-related" evidence="2">
    <location>
        <begin position="3"/>
        <end position="280"/>
    </location>
</feature>
<dbReference type="InterPro" id="IPR052350">
    <property type="entry name" value="Metallo-dep_Lactonases"/>
</dbReference>
<name>A0ABW3FK04_9PSEU</name>
<dbReference type="InterPro" id="IPR006680">
    <property type="entry name" value="Amidohydro-rel"/>
</dbReference>
<comment type="similarity">
    <text evidence="1">Belongs to the metallo-dependent hydrolases superfamily.</text>
</comment>
<dbReference type="InterPro" id="IPR032466">
    <property type="entry name" value="Metal_Hydrolase"/>
</dbReference>
<dbReference type="Pfam" id="PF04909">
    <property type="entry name" value="Amidohydro_2"/>
    <property type="match status" value="1"/>
</dbReference>
<gene>
    <name evidence="3" type="ORF">ACFQ16_03660</name>
</gene>
<sequence>MTVDAHHHLWDLDVRDQPWITGERMSPLRRDFLPHDLAAALKGSTVDATVLVQTVSDPDETPEMLVLADTVDRIAAVVGWVDLTGRDVRERIGRLQSHPSGRWLRGIRHQVEDEPDPDWLLRPEVLNGLAAVEDAGLLYELLVRPHQLPAATKVVGQLPQLTFVLDHCAKPPIADGELEPWASRIRALAAHPNVVCKLSGLVTEDDWDRQPDPVRLRRYVDVVLEAFGPERLMFGSDWPVCLLAAEYGQVVRVARELTAGLDERARSAIFDGTAREVYRIPRVEPQNRG</sequence>
<keyword evidence="4" id="KW-1185">Reference proteome</keyword>
<comment type="caution">
    <text evidence="3">The sequence shown here is derived from an EMBL/GenBank/DDBJ whole genome shotgun (WGS) entry which is preliminary data.</text>
</comment>
<reference evidence="4" key="1">
    <citation type="journal article" date="2019" name="Int. J. Syst. Evol. Microbiol.">
        <title>The Global Catalogue of Microorganisms (GCM) 10K type strain sequencing project: providing services to taxonomists for standard genome sequencing and annotation.</title>
        <authorList>
            <consortium name="The Broad Institute Genomics Platform"/>
            <consortium name="The Broad Institute Genome Sequencing Center for Infectious Disease"/>
            <person name="Wu L."/>
            <person name="Ma J."/>
        </authorList>
    </citation>
    <scope>NUCLEOTIDE SEQUENCE [LARGE SCALE GENOMIC DNA]</scope>
    <source>
        <strain evidence="4">CCUG 56401</strain>
    </source>
</reference>
<proteinExistence type="inferred from homology"/>
<dbReference type="RefSeq" id="WP_345601438.1">
    <property type="nucleotide sequence ID" value="NZ_BAABLT010000033.1"/>
</dbReference>
<dbReference type="Proteomes" id="UP001597018">
    <property type="component" value="Unassembled WGS sequence"/>
</dbReference>
<protein>
    <submittedName>
        <fullName evidence="3">Amidohydrolase family protein</fullName>
    </submittedName>
</protein>
<dbReference type="PANTHER" id="PTHR43569">
    <property type="entry name" value="AMIDOHYDROLASE"/>
    <property type="match status" value="1"/>
</dbReference>
<dbReference type="SUPFAM" id="SSF51556">
    <property type="entry name" value="Metallo-dependent hydrolases"/>
    <property type="match status" value="1"/>
</dbReference>